<dbReference type="Proteomes" id="UP000078454">
    <property type="component" value="Unassembled WGS sequence"/>
</dbReference>
<evidence type="ECO:0000259" key="2">
    <source>
        <dbReference type="SMART" id="SM00382"/>
    </source>
</evidence>
<dbReference type="EMBL" id="LYPB01000092">
    <property type="protein sequence ID" value="OAS13751.1"/>
    <property type="molecule type" value="Genomic_DNA"/>
</dbReference>
<dbReference type="InterPro" id="IPR049945">
    <property type="entry name" value="AAA_22"/>
</dbReference>
<dbReference type="OrthoDB" id="9086539at2"/>
<evidence type="ECO:0000313" key="4">
    <source>
        <dbReference type="Proteomes" id="UP000078454"/>
    </source>
</evidence>
<dbReference type="SMART" id="SM00382">
    <property type="entry name" value="AAA"/>
    <property type="match status" value="1"/>
</dbReference>
<dbReference type="GO" id="GO:0016887">
    <property type="term" value="F:ATP hydrolysis activity"/>
    <property type="evidence" value="ECO:0007669"/>
    <property type="project" value="InterPro"/>
</dbReference>
<dbReference type="InterPro" id="IPR003593">
    <property type="entry name" value="AAA+_ATPase"/>
</dbReference>
<protein>
    <recommendedName>
        <fullName evidence="2">AAA+ ATPase domain-containing protein</fullName>
    </recommendedName>
</protein>
<dbReference type="InterPro" id="IPR027417">
    <property type="entry name" value="P-loop_NTPase"/>
</dbReference>
<feature type="region of interest" description="Disordered" evidence="1">
    <location>
        <begin position="347"/>
        <end position="376"/>
    </location>
</feature>
<organism evidence="3 4">
    <name type="scientific">Paenibacillus oryzisoli</name>
    <dbReference type="NCBI Taxonomy" id="1850517"/>
    <lineage>
        <taxon>Bacteria</taxon>
        <taxon>Bacillati</taxon>
        <taxon>Bacillota</taxon>
        <taxon>Bacilli</taxon>
        <taxon>Bacillales</taxon>
        <taxon>Paenibacillaceae</taxon>
        <taxon>Paenibacillus</taxon>
    </lineage>
</organism>
<feature type="domain" description="AAA+ ATPase" evidence="2">
    <location>
        <begin position="51"/>
        <end position="227"/>
    </location>
</feature>
<dbReference type="RefSeq" id="WP_068670891.1">
    <property type="nucleotide sequence ID" value="NZ_LYPB01000092.1"/>
</dbReference>
<sequence>MTQDGKTYIFTNELLYASSDERKTYFKNLFIQHPKLNNALNEVTKKILTNRTPIVLLFGPSGVGKSTLLKKLLENITTMNQQEMEINKGFIPAIYVEAKATDKFNWGDYFRSALIALYEPLIEHKIVPSQLGAFEITSSSRKTHSALRWSYELALQHRKTLAVIVDEAQHFARVARGSKLQDQMDVIKSLANITRTPHILAGTYENLVFRNLSAQLSNRSEDVHLSRYRYEVVKEREAFAHVFRTFIDHLPVQKKDDLIHQWKFIYERSLGLVGVLKKWFEMALNECIDEPNNLGTEITGKHFENTAYSVKQCEIMMDEIERGEGLLYDALDDRVKLLKRLNLEKSNTEQSTTKEALKSTGRKPYQRKKKRDKVGI</sequence>
<evidence type="ECO:0000313" key="3">
    <source>
        <dbReference type="EMBL" id="OAS13751.1"/>
    </source>
</evidence>
<gene>
    <name evidence="3" type="ORF">A8708_25255</name>
</gene>
<reference evidence="3 4" key="1">
    <citation type="submission" date="2016-05" db="EMBL/GenBank/DDBJ databases">
        <title>Paenibacillus sp. 1ZS3-15 nov., isolated from the rhizosphere soil.</title>
        <authorList>
            <person name="Zhang X.X."/>
            <person name="Zhang J."/>
        </authorList>
    </citation>
    <scope>NUCLEOTIDE SEQUENCE [LARGE SCALE GENOMIC DNA]</scope>
    <source>
        <strain evidence="3 4">1ZS3-15</strain>
    </source>
</reference>
<accession>A0A197ZY87</accession>
<name>A0A197ZY87_9BACL</name>
<dbReference type="Gene3D" id="3.40.50.300">
    <property type="entry name" value="P-loop containing nucleotide triphosphate hydrolases"/>
    <property type="match status" value="1"/>
</dbReference>
<dbReference type="AlphaFoldDB" id="A0A197ZY87"/>
<feature type="compositionally biased region" description="Basic residues" evidence="1">
    <location>
        <begin position="360"/>
        <end position="376"/>
    </location>
</feature>
<dbReference type="STRING" id="1850517.A8708_25255"/>
<proteinExistence type="predicted"/>
<dbReference type="SUPFAM" id="SSF52540">
    <property type="entry name" value="P-loop containing nucleoside triphosphate hydrolases"/>
    <property type="match status" value="1"/>
</dbReference>
<evidence type="ECO:0000256" key="1">
    <source>
        <dbReference type="SAM" id="MobiDB-lite"/>
    </source>
</evidence>
<comment type="caution">
    <text evidence="3">The sequence shown here is derived from an EMBL/GenBank/DDBJ whole genome shotgun (WGS) entry which is preliminary data.</text>
</comment>
<keyword evidence="4" id="KW-1185">Reference proteome</keyword>
<dbReference type="Pfam" id="PF13401">
    <property type="entry name" value="AAA_22"/>
    <property type="match status" value="1"/>
</dbReference>